<dbReference type="InterPro" id="IPR000748">
    <property type="entry name" value="PsdUridine_synth_RsuA/RluB/E/F"/>
</dbReference>
<organism evidence="6 7">
    <name type="scientific">Furfurilactobacillus curtus</name>
    <dbReference type="NCBI Taxonomy" id="1746200"/>
    <lineage>
        <taxon>Bacteria</taxon>
        <taxon>Bacillati</taxon>
        <taxon>Bacillota</taxon>
        <taxon>Bacilli</taxon>
        <taxon>Lactobacillales</taxon>
        <taxon>Lactobacillaceae</taxon>
        <taxon>Furfurilactobacillus</taxon>
    </lineage>
</organism>
<evidence type="ECO:0000256" key="1">
    <source>
        <dbReference type="ARBA" id="ARBA00008348"/>
    </source>
</evidence>
<dbReference type="InterPro" id="IPR002942">
    <property type="entry name" value="S4_RNA-bd"/>
</dbReference>
<dbReference type="PANTHER" id="PTHR47683:SF2">
    <property type="entry name" value="RNA-BINDING S4 DOMAIN-CONTAINING PROTEIN"/>
    <property type="match status" value="1"/>
</dbReference>
<sequence>MERLQKIMAQAGVASRRKSETLIATGHVQVNGQVVTELGTKVGPNDAIQVDGIALMQEKFVYYLLYKPRGVVSTAHDDKGRQTVVDLLEEVTERVYPVGRLDYDTSGLLLLTNDGQLANQLMHPRYKVDKTYIAKVKGIPTNEALEQLRHGLVIEGHKTAAAKGKVLSIDRRKNTAVVQLTIHEGHNHQVKNMLAAIGTPVEKLSRETYGPLTLAGLTSGDYRPLKPQELLALREAVSQTAKPHQRRR</sequence>
<dbReference type="Gene3D" id="3.30.70.1560">
    <property type="entry name" value="Alpha-L RNA-binding motif"/>
    <property type="match status" value="1"/>
</dbReference>
<dbReference type="RefSeq" id="WP_407882348.1">
    <property type="nucleotide sequence ID" value="NZ_BQXO01000001.1"/>
</dbReference>
<dbReference type="PROSITE" id="PS01149">
    <property type="entry name" value="PSI_RSU"/>
    <property type="match status" value="1"/>
</dbReference>
<dbReference type="InterPro" id="IPR006145">
    <property type="entry name" value="PsdUridine_synth_RsuA/RluA"/>
</dbReference>
<proteinExistence type="inferred from homology"/>
<dbReference type="CDD" id="cd02870">
    <property type="entry name" value="PseudoU_synth_RsuA_like"/>
    <property type="match status" value="1"/>
</dbReference>
<evidence type="ECO:0000313" key="7">
    <source>
        <dbReference type="Proteomes" id="UP001628078"/>
    </source>
</evidence>
<keyword evidence="2 4" id="KW-0413">Isomerase</keyword>
<keyword evidence="3" id="KW-0694">RNA-binding</keyword>
<dbReference type="EC" id="5.4.99.-" evidence="4"/>
<name>A0ABQ5JP64_9LACO</name>
<dbReference type="Pfam" id="PF00849">
    <property type="entry name" value="PseudoU_synth_2"/>
    <property type="match status" value="1"/>
</dbReference>
<dbReference type="SUPFAM" id="SSF55174">
    <property type="entry name" value="Alpha-L RNA-binding motif"/>
    <property type="match status" value="1"/>
</dbReference>
<comment type="similarity">
    <text evidence="1 4">Belongs to the pseudouridine synthase RsuA family.</text>
</comment>
<dbReference type="InterPro" id="IPR042092">
    <property type="entry name" value="PsdUridine_s_RsuA/RluB/E/F_cat"/>
</dbReference>
<dbReference type="Gene3D" id="3.30.70.580">
    <property type="entry name" value="Pseudouridine synthase I, catalytic domain, N-terminal subdomain"/>
    <property type="match status" value="1"/>
</dbReference>
<dbReference type="EMBL" id="BQXO01000001">
    <property type="protein sequence ID" value="GKT05084.1"/>
    <property type="molecule type" value="Genomic_DNA"/>
</dbReference>
<dbReference type="Gene3D" id="3.10.290.10">
    <property type="entry name" value="RNA-binding S4 domain"/>
    <property type="match status" value="1"/>
</dbReference>
<dbReference type="InterPro" id="IPR020094">
    <property type="entry name" value="TruA/RsuA/RluB/E/F_N"/>
</dbReference>
<dbReference type="PROSITE" id="PS50889">
    <property type="entry name" value="S4"/>
    <property type="match status" value="1"/>
</dbReference>
<evidence type="ECO:0000313" key="6">
    <source>
        <dbReference type="EMBL" id="GKT05084.1"/>
    </source>
</evidence>
<dbReference type="NCBIfam" id="TIGR00093">
    <property type="entry name" value="pseudouridine synthase"/>
    <property type="match status" value="1"/>
</dbReference>
<reference evidence="6 7" key="1">
    <citation type="submission" date="2022-03" db="EMBL/GenBank/DDBJ databases">
        <title>Draft genome sequence of Furfurilactobacillus curtus JCM 31185.</title>
        <authorList>
            <person name="Suzuki S."/>
            <person name="Endo A."/>
            <person name="Kajikawa A."/>
        </authorList>
    </citation>
    <scope>NUCLEOTIDE SEQUENCE [LARGE SCALE GENOMIC DNA]</scope>
    <source>
        <strain evidence="6 7">JCM 31185</strain>
    </source>
</reference>
<comment type="caution">
    <text evidence="6">The sequence shown here is derived from an EMBL/GenBank/DDBJ whole genome shotgun (WGS) entry which is preliminary data.</text>
</comment>
<dbReference type="InterPro" id="IPR018496">
    <property type="entry name" value="PsdUridine_synth_RsuA/RluB_CS"/>
</dbReference>
<evidence type="ECO:0000256" key="4">
    <source>
        <dbReference type="RuleBase" id="RU003887"/>
    </source>
</evidence>
<feature type="domain" description="RNA-binding S4" evidence="5">
    <location>
        <begin position="2"/>
        <end position="59"/>
    </location>
</feature>
<dbReference type="InterPro" id="IPR020103">
    <property type="entry name" value="PsdUridine_synth_cat_dom_sf"/>
</dbReference>
<gene>
    <name evidence="6" type="primary">rluB</name>
    <name evidence="6" type="ORF">JCM31185_03730</name>
</gene>
<dbReference type="SUPFAM" id="SSF55120">
    <property type="entry name" value="Pseudouridine synthase"/>
    <property type="match status" value="1"/>
</dbReference>
<accession>A0ABQ5JP64</accession>
<protein>
    <recommendedName>
        <fullName evidence="4">Pseudouridine synthase</fullName>
        <ecNumber evidence="4">5.4.99.-</ecNumber>
    </recommendedName>
</protein>
<dbReference type="CDD" id="cd00165">
    <property type="entry name" value="S4"/>
    <property type="match status" value="1"/>
</dbReference>
<keyword evidence="7" id="KW-1185">Reference proteome</keyword>
<dbReference type="Pfam" id="PF01479">
    <property type="entry name" value="S4"/>
    <property type="match status" value="1"/>
</dbReference>
<dbReference type="InterPro" id="IPR050343">
    <property type="entry name" value="RsuA_PseudoU_synthase"/>
</dbReference>
<dbReference type="SMART" id="SM00363">
    <property type="entry name" value="S4"/>
    <property type="match status" value="1"/>
</dbReference>
<dbReference type="InterPro" id="IPR036986">
    <property type="entry name" value="S4_RNA-bd_sf"/>
</dbReference>
<evidence type="ECO:0000256" key="2">
    <source>
        <dbReference type="ARBA" id="ARBA00023235"/>
    </source>
</evidence>
<evidence type="ECO:0000259" key="5">
    <source>
        <dbReference type="SMART" id="SM00363"/>
    </source>
</evidence>
<dbReference type="PANTHER" id="PTHR47683">
    <property type="entry name" value="PSEUDOURIDINE SYNTHASE FAMILY PROTEIN-RELATED"/>
    <property type="match status" value="1"/>
</dbReference>
<evidence type="ECO:0000256" key="3">
    <source>
        <dbReference type="PROSITE-ProRule" id="PRU00182"/>
    </source>
</evidence>
<dbReference type="Proteomes" id="UP001628078">
    <property type="component" value="Unassembled WGS sequence"/>
</dbReference>